<evidence type="ECO:0000313" key="2">
    <source>
        <dbReference type="Proteomes" id="UP000008177"/>
    </source>
</evidence>
<protein>
    <submittedName>
        <fullName evidence="1">Uncharacterized protein</fullName>
    </submittedName>
</protein>
<dbReference type="HOGENOM" id="CLU_3068426_0_0_1"/>
<reference evidence="2" key="1">
    <citation type="journal article" date="2011" name="PLoS Genet.">
        <title>Genomic analysis of the necrotrophic fungal pathogens Sclerotinia sclerotiorum and Botrytis cinerea.</title>
        <authorList>
            <person name="Amselem J."/>
            <person name="Cuomo C.A."/>
            <person name="van Kan J.A."/>
            <person name="Viaud M."/>
            <person name="Benito E.P."/>
            <person name="Couloux A."/>
            <person name="Coutinho P.M."/>
            <person name="de Vries R.P."/>
            <person name="Dyer P.S."/>
            <person name="Fillinger S."/>
            <person name="Fournier E."/>
            <person name="Gout L."/>
            <person name="Hahn M."/>
            <person name="Kohn L."/>
            <person name="Lapalu N."/>
            <person name="Plummer K.M."/>
            <person name="Pradier J.M."/>
            <person name="Quevillon E."/>
            <person name="Sharon A."/>
            <person name="Simon A."/>
            <person name="ten Have A."/>
            <person name="Tudzynski B."/>
            <person name="Tudzynski P."/>
            <person name="Wincker P."/>
            <person name="Andrew M."/>
            <person name="Anthouard V."/>
            <person name="Beever R.E."/>
            <person name="Beffa R."/>
            <person name="Benoit I."/>
            <person name="Bouzid O."/>
            <person name="Brault B."/>
            <person name="Chen Z."/>
            <person name="Choquer M."/>
            <person name="Collemare J."/>
            <person name="Cotton P."/>
            <person name="Danchin E.G."/>
            <person name="Da Silva C."/>
            <person name="Gautier A."/>
            <person name="Giraud C."/>
            <person name="Giraud T."/>
            <person name="Gonzalez C."/>
            <person name="Grossetete S."/>
            <person name="Guldener U."/>
            <person name="Henrissat B."/>
            <person name="Howlett B.J."/>
            <person name="Kodira C."/>
            <person name="Kretschmer M."/>
            <person name="Lappartient A."/>
            <person name="Leroch M."/>
            <person name="Levis C."/>
            <person name="Mauceli E."/>
            <person name="Neuveglise C."/>
            <person name="Oeser B."/>
            <person name="Pearson M."/>
            <person name="Poulain J."/>
            <person name="Poussereau N."/>
            <person name="Quesneville H."/>
            <person name="Rascle C."/>
            <person name="Schumacher J."/>
            <person name="Segurens B."/>
            <person name="Sexton A."/>
            <person name="Silva E."/>
            <person name="Sirven C."/>
            <person name="Soanes D.M."/>
            <person name="Talbot N.J."/>
            <person name="Templeton M."/>
            <person name="Yandava C."/>
            <person name="Yarden O."/>
            <person name="Zeng Q."/>
            <person name="Rollins J.A."/>
            <person name="Lebrun M.H."/>
            <person name="Dickman M."/>
        </authorList>
    </citation>
    <scope>NUCLEOTIDE SEQUENCE [LARGE SCALE GENOMIC DNA]</scope>
    <source>
        <strain evidence="2">T4</strain>
    </source>
</reference>
<name>G2YJW5_BOTF4</name>
<evidence type="ECO:0000313" key="1">
    <source>
        <dbReference type="EMBL" id="CCD34994.1"/>
    </source>
</evidence>
<sequence length="53" mass="5950">MDSSDRDYVRILSTGSPLSCFLSYLTKFVATSIKDYVRIVAHPLYSSNSNVCK</sequence>
<dbReference type="Proteomes" id="UP000008177">
    <property type="component" value="Unplaced contigs"/>
</dbReference>
<dbReference type="InParanoid" id="G2YJW5"/>
<dbReference type="AlphaFoldDB" id="G2YJW5"/>
<accession>G2YJW5</accession>
<proteinExistence type="predicted"/>
<gene>
    <name evidence="1" type="ORF">BofuT4_uP083160.1</name>
</gene>
<organism evidence="1 2">
    <name type="scientific">Botryotinia fuckeliana (strain T4)</name>
    <name type="common">Noble rot fungus</name>
    <name type="synonym">Botrytis cinerea</name>
    <dbReference type="NCBI Taxonomy" id="999810"/>
    <lineage>
        <taxon>Eukaryota</taxon>
        <taxon>Fungi</taxon>
        <taxon>Dikarya</taxon>
        <taxon>Ascomycota</taxon>
        <taxon>Pezizomycotina</taxon>
        <taxon>Leotiomycetes</taxon>
        <taxon>Helotiales</taxon>
        <taxon>Sclerotiniaceae</taxon>
        <taxon>Botrytis</taxon>
    </lineage>
</organism>
<dbReference type="EMBL" id="FQ790339">
    <property type="protein sequence ID" value="CCD34994.1"/>
    <property type="molecule type" value="Genomic_DNA"/>
</dbReference>